<keyword evidence="2" id="KW-0479">Metal-binding</keyword>
<evidence type="ECO:0000256" key="2">
    <source>
        <dbReference type="ARBA" id="ARBA00022723"/>
    </source>
</evidence>
<dbReference type="InterPro" id="IPR032465">
    <property type="entry name" value="ACMSD"/>
</dbReference>
<dbReference type="GO" id="GO:0047596">
    <property type="term" value="F:6-methylsalicylate decarboxylase activity"/>
    <property type="evidence" value="ECO:0007669"/>
    <property type="project" value="UniProtKB-EC"/>
</dbReference>
<evidence type="ECO:0000256" key="1">
    <source>
        <dbReference type="ARBA" id="ARBA00005871"/>
    </source>
</evidence>
<evidence type="ECO:0000256" key="5">
    <source>
        <dbReference type="ARBA" id="ARBA00023239"/>
    </source>
</evidence>
<gene>
    <name evidence="10" type="ORF">Z518_04169</name>
</gene>
<dbReference type="OrthoDB" id="2832284at2759"/>
<dbReference type="InterPro" id="IPR006680">
    <property type="entry name" value="Amidohydro-rel"/>
</dbReference>
<dbReference type="VEuPathDB" id="FungiDB:Z518_04169"/>
<keyword evidence="11" id="KW-1185">Reference proteome</keyword>
<dbReference type="GeneID" id="25292240"/>
<dbReference type="GO" id="GO:0016787">
    <property type="term" value="F:hydrolase activity"/>
    <property type="evidence" value="ECO:0007669"/>
    <property type="project" value="InterPro"/>
</dbReference>
<keyword evidence="3 8" id="KW-0210">Decarboxylase</keyword>
<dbReference type="GO" id="GO:0005829">
    <property type="term" value="C:cytosol"/>
    <property type="evidence" value="ECO:0007669"/>
    <property type="project" value="TreeGrafter"/>
</dbReference>
<dbReference type="AlphaFoldDB" id="A0A0D2JAQ6"/>
<dbReference type="STRING" id="1442369.A0A0D2JAQ6"/>
<dbReference type="Pfam" id="PF04909">
    <property type="entry name" value="Amidohydro_2"/>
    <property type="match status" value="1"/>
</dbReference>
<dbReference type="EC" id="4.1.1.52" evidence="7"/>
<dbReference type="PANTHER" id="PTHR21240:SF29">
    <property type="entry name" value="AMIDOHYDROLASE-RELATED DOMAIN-CONTAINING PROTEIN"/>
    <property type="match status" value="1"/>
</dbReference>
<comment type="similarity">
    <text evidence="1">Belongs to the metallo-dependent hydrolases superfamily. ACMSD family.</text>
</comment>
<evidence type="ECO:0000256" key="6">
    <source>
        <dbReference type="ARBA" id="ARBA00036832"/>
    </source>
</evidence>
<proteinExistence type="inferred from homology"/>
<comment type="catalytic activity">
    <reaction evidence="6">
        <text>6-methylsalicylate + H(+) = 3-methylphenol + CO2</text>
        <dbReference type="Rhea" id="RHEA:23112"/>
        <dbReference type="ChEBI" id="CHEBI:15378"/>
        <dbReference type="ChEBI" id="CHEBI:16526"/>
        <dbReference type="ChEBI" id="CHEBI:17231"/>
        <dbReference type="ChEBI" id="CHEBI:36658"/>
        <dbReference type="EC" id="4.1.1.52"/>
    </reaction>
    <physiologicalReaction direction="left-to-right" evidence="6">
        <dbReference type="Rhea" id="RHEA:23113"/>
    </physiologicalReaction>
</comment>
<evidence type="ECO:0000256" key="8">
    <source>
        <dbReference type="RuleBase" id="RU366045"/>
    </source>
</evidence>
<dbReference type="Proteomes" id="UP000053617">
    <property type="component" value="Unassembled WGS sequence"/>
</dbReference>
<dbReference type="GO" id="GO:0046872">
    <property type="term" value="F:metal ion binding"/>
    <property type="evidence" value="ECO:0007669"/>
    <property type="project" value="UniProtKB-KW"/>
</dbReference>
<sequence>MERIDTHAHVVPEVWRKYCCEHGYDKPDGMPKIPAWTPEVHIDLMGTLGVSKSILSITSPGTHLKAYDDELARRVTRETNEEIASICQRYPEKFRFFASLPLPDVADSLKEIDYALDNLGAVGFALMTNAQGYYPGDPKLDGVLAKLNERKAVVFLHPTSCHSPKNPDAERPLSQYPAPVLEFFFDSTRAVVNLILSGAVARYPNITYIVSHCGAALPPLIERFSSFSSMILGSSGSEAVTSSAVKDLFKTRFYFDLAGFPFPDQIHGLLRSTDSSRLLYGSDFPYTPASALPEMGSRIAEGLADIFEDAVIAEVYSGNAKRLLKM</sequence>
<keyword evidence="5 8" id="KW-0456">Lyase</keyword>
<dbReference type="PANTHER" id="PTHR21240">
    <property type="entry name" value="2-AMINO-3-CARBOXYLMUCONATE-6-SEMIALDEHYDE DECARBOXYLASE"/>
    <property type="match status" value="1"/>
</dbReference>
<organism evidence="10 11">
    <name type="scientific">Rhinocladiella mackenziei CBS 650.93</name>
    <dbReference type="NCBI Taxonomy" id="1442369"/>
    <lineage>
        <taxon>Eukaryota</taxon>
        <taxon>Fungi</taxon>
        <taxon>Dikarya</taxon>
        <taxon>Ascomycota</taxon>
        <taxon>Pezizomycotina</taxon>
        <taxon>Eurotiomycetes</taxon>
        <taxon>Chaetothyriomycetidae</taxon>
        <taxon>Chaetothyriales</taxon>
        <taxon>Herpotrichiellaceae</taxon>
        <taxon>Rhinocladiella</taxon>
    </lineage>
</organism>
<feature type="domain" description="Amidohydrolase-related" evidence="9">
    <location>
        <begin position="4"/>
        <end position="325"/>
    </location>
</feature>
<dbReference type="GO" id="GO:0019748">
    <property type="term" value="P:secondary metabolic process"/>
    <property type="evidence" value="ECO:0007669"/>
    <property type="project" value="TreeGrafter"/>
</dbReference>
<dbReference type="EMBL" id="KN847477">
    <property type="protein sequence ID" value="KIX06195.1"/>
    <property type="molecule type" value="Genomic_DNA"/>
</dbReference>
<dbReference type="RefSeq" id="XP_013273331.1">
    <property type="nucleotide sequence ID" value="XM_013417877.1"/>
</dbReference>
<name>A0A0D2JAQ6_9EURO</name>
<reference evidence="10 11" key="1">
    <citation type="submission" date="2015-01" db="EMBL/GenBank/DDBJ databases">
        <title>The Genome Sequence of Rhinocladiella mackenzie CBS 650.93.</title>
        <authorList>
            <consortium name="The Broad Institute Genomics Platform"/>
            <person name="Cuomo C."/>
            <person name="de Hoog S."/>
            <person name="Gorbushina A."/>
            <person name="Stielow B."/>
            <person name="Teixiera M."/>
            <person name="Abouelleil A."/>
            <person name="Chapman S.B."/>
            <person name="Priest M."/>
            <person name="Young S.K."/>
            <person name="Wortman J."/>
            <person name="Nusbaum C."/>
            <person name="Birren B."/>
        </authorList>
    </citation>
    <scope>NUCLEOTIDE SEQUENCE [LARGE SCALE GENOMIC DNA]</scope>
    <source>
        <strain evidence="10 11">CBS 650.93</strain>
    </source>
</reference>
<keyword evidence="4" id="KW-0862">Zinc</keyword>
<dbReference type="Gene3D" id="3.20.20.140">
    <property type="entry name" value="Metal-dependent hydrolases"/>
    <property type="match status" value="1"/>
</dbReference>
<evidence type="ECO:0000256" key="3">
    <source>
        <dbReference type="ARBA" id="ARBA00022793"/>
    </source>
</evidence>
<dbReference type="HOGENOM" id="CLU_039329_2_0_1"/>
<evidence type="ECO:0000259" key="9">
    <source>
        <dbReference type="Pfam" id="PF04909"/>
    </source>
</evidence>
<dbReference type="InterPro" id="IPR032466">
    <property type="entry name" value="Metal_Hydrolase"/>
</dbReference>
<accession>A0A0D2JAQ6</accession>
<evidence type="ECO:0000313" key="10">
    <source>
        <dbReference type="EMBL" id="KIX06195.1"/>
    </source>
</evidence>
<evidence type="ECO:0000313" key="11">
    <source>
        <dbReference type="Proteomes" id="UP000053617"/>
    </source>
</evidence>
<evidence type="ECO:0000256" key="7">
    <source>
        <dbReference type="ARBA" id="ARBA00038889"/>
    </source>
</evidence>
<evidence type="ECO:0000256" key="4">
    <source>
        <dbReference type="ARBA" id="ARBA00022833"/>
    </source>
</evidence>
<protein>
    <recommendedName>
        <fullName evidence="7">6-methylsalicylate decarboxylase</fullName>
        <ecNumber evidence="7">4.1.1.52</ecNumber>
    </recommendedName>
</protein>
<dbReference type="SUPFAM" id="SSF51556">
    <property type="entry name" value="Metallo-dependent hydrolases"/>
    <property type="match status" value="1"/>
</dbReference>